<feature type="region of interest" description="Disordered" evidence="1">
    <location>
        <begin position="23"/>
        <end position="48"/>
    </location>
</feature>
<dbReference type="InterPro" id="IPR032710">
    <property type="entry name" value="NTF2-like_dom_sf"/>
</dbReference>
<dbReference type="Proteomes" id="UP000675747">
    <property type="component" value="Unassembled WGS sequence"/>
</dbReference>
<sequence>MKSVATLLVLILAAGGVSAASAQTQPDTASHAHHAPAAPEQPQLDVPSEAEAAVAVAERFSAALSRGDLETVEALLAPDVLILESGGAERSREEYLGHHAISDAKFLKGTHRQLLRRRARAAGDLVWIGSESELHAEKDGKPLVLLSTETMVLKQTPDGWRIAHIHWSSRPKR</sequence>
<feature type="domain" description="SnoaL-like" evidence="3">
    <location>
        <begin position="55"/>
        <end position="168"/>
    </location>
</feature>
<dbReference type="InterPro" id="IPR037401">
    <property type="entry name" value="SnoaL-like"/>
</dbReference>
<dbReference type="Pfam" id="PF13474">
    <property type="entry name" value="SnoaL_3"/>
    <property type="match status" value="1"/>
</dbReference>
<dbReference type="EMBL" id="JAGQFT020000008">
    <property type="protein sequence ID" value="MBS7457911.1"/>
    <property type="molecule type" value="Genomic_DNA"/>
</dbReference>
<feature type="signal peptide" evidence="2">
    <location>
        <begin position="1"/>
        <end position="19"/>
    </location>
</feature>
<protein>
    <submittedName>
        <fullName evidence="4">Nuclear transport factor 2 family protein</fullName>
    </submittedName>
</protein>
<keyword evidence="6" id="KW-1185">Reference proteome</keyword>
<proteinExistence type="predicted"/>
<evidence type="ECO:0000313" key="4">
    <source>
        <dbReference type="EMBL" id="MBR0563316.1"/>
    </source>
</evidence>
<reference evidence="4" key="2">
    <citation type="submission" date="2021-04" db="EMBL/GenBank/DDBJ databases">
        <authorList>
            <person name="Karlyshev A.V."/>
        </authorList>
    </citation>
    <scope>NUCLEOTIDE SEQUENCE</scope>
    <source>
        <strain evidence="4">LMG 29479</strain>
    </source>
</reference>
<evidence type="ECO:0000256" key="2">
    <source>
        <dbReference type="SAM" id="SignalP"/>
    </source>
</evidence>
<evidence type="ECO:0000313" key="5">
    <source>
        <dbReference type="EMBL" id="MBS7457911.1"/>
    </source>
</evidence>
<evidence type="ECO:0000259" key="3">
    <source>
        <dbReference type="Pfam" id="PF13474"/>
    </source>
</evidence>
<organism evidence="4">
    <name type="scientific">Coralloluteibacterium stylophorae</name>
    <dbReference type="NCBI Taxonomy" id="1776034"/>
    <lineage>
        <taxon>Bacteria</taxon>
        <taxon>Pseudomonadati</taxon>
        <taxon>Pseudomonadota</taxon>
        <taxon>Gammaproteobacteria</taxon>
        <taxon>Lysobacterales</taxon>
        <taxon>Lysobacteraceae</taxon>
        <taxon>Coralloluteibacterium</taxon>
    </lineage>
</organism>
<name>A0A8J8AY40_9GAMM</name>
<dbReference type="EMBL" id="JAGQFT010000119">
    <property type="protein sequence ID" value="MBR0563316.1"/>
    <property type="molecule type" value="Genomic_DNA"/>
</dbReference>
<comment type="caution">
    <text evidence="4">The sequence shown here is derived from an EMBL/GenBank/DDBJ whole genome shotgun (WGS) entry which is preliminary data.</text>
</comment>
<dbReference type="AlphaFoldDB" id="A0A8J8AY40"/>
<accession>A0A8J8AY40</accession>
<dbReference type="RefSeq" id="WP_211927231.1">
    <property type="nucleotide sequence ID" value="NZ_JAGQFT020000008.1"/>
</dbReference>
<dbReference type="SUPFAM" id="SSF54427">
    <property type="entry name" value="NTF2-like"/>
    <property type="match status" value="1"/>
</dbReference>
<keyword evidence="2" id="KW-0732">Signal</keyword>
<reference evidence="5 6" key="1">
    <citation type="journal article" date="2021" name="Microbiol. Resour. Announc.">
        <title>Draft Genome Sequence of Coralloluteibacterium stylophorae LMG 29479T.</title>
        <authorList>
            <person name="Karlyshev A.V."/>
            <person name="Kudryashova E.B."/>
            <person name="Ariskina E.V."/>
            <person name="Conroy A.P."/>
            <person name="Abidueva E.Y."/>
        </authorList>
    </citation>
    <scope>NUCLEOTIDE SEQUENCE [LARGE SCALE GENOMIC DNA]</scope>
    <source>
        <strain evidence="5 6">LMG 29479</strain>
    </source>
</reference>
<gene>
    <name evidence="5" type="ORF">KB893_012295</name>
    <name evidence="4" type="ORF">KB893_12450</name>
</gene>
<evidence type="ECO:0000313" key="6">
    <source>
        <dbReference type="Proteomes" id="UP000675747"/>
    </source>
</evidence>
<dbReference type="Gene3D" id="3.10.450.50">
    <property type="match status" value="1"/>
</dbReference>
<evidence type="ECO:0000256" key="1">
    <source>
        <dbReference type="SAM" id="MobiDB-lite"/>
    </source>
</evidence>
<feature type="chain" id="PRO_5042774391" evidence="2">
    <location>
        <begin position="20"/>
        <end position="173"/>
    </location>
</feature>